<reference evidence="1" key="1">
    <citation type="submission" date="2019-04" db="EMBL/GenBank/DDBJ databases">
        <title>Microbes associate with the intestines of laboratory mice.</title>
        <authorList>
            <person name="Navarre W."/>
            <person name="Wong E."/>
            <person name="Huang K."/>
            <person name="Tropini C."/>
            <person name="Ng K."/>
            <person name="Yu B."/>
        </authorList>
    </citation>
    <scope>NUCLEOTIDE SEQUENCE</scope>
    <source>
        <strain evidence="1">NM09_H32</strain>
    </source>
</reference>
<name>A0AC61R9X9_9FIRM</name>
<organism evidence="1 2">
    <name type="scientific">Dubosiella muris</name>
    <dbReference type="NCBI Taxonomy" id="3038133"/>
    <lineage>
        <taxon>Bacteria</taxon>
        <taxon>Bacillati</taxon>
        <taxon>Bacillota</taxon>
        <taxon>Erysipelotrichia</taxon>
        <taxon>Erysipelotrichales</taxon>
        <taxon>Erysipelotrichaceae</taxon>
        <taxon>Dubosiella</taxon>
    </lineage>
</organism>
<gene>
    <name evidence="1" type="ORF">E5336_01730</name>
</gene>
<dbReference type="EMBL" id="SRYG01000002">
    <property type="protein sequence ID" value="TGY67156.1"/>
    <property type="molecule type" value="Genomic_DNA"/>
</dbReference>
<evidence type="ECO:0000313" key="2">
    <source>
        <dbReference type="Proteomes" id="UP000308836"/>
    </source>
</evidence>
<accession>A0AC61R9X9</accession>
<sequence>MYDMIVIGGGPAGVAAAIYGKSRGKNVLVLEKNKVGGLIGSVSTVTHYPGIVEEETGATFAARLKKQAESSGIPFQYEEVTQVDLEKSPKTIQTNKNTYEAKAVVIANGGSGRMLGIPGETLKGMRLNAPRDGEAYKGKNVYVIGGADGAVKEALYLSKLAKEVMLVCVEDELACIPEFKEKALHTPNLKIMPHSSLVEVLGDGKVEELVFQDNQTNEKTHVKDDQAGVFVYAGIVPNTNVFPQLDKDEAGYIVTDEQMETSIPNVFAAGDIRSKKIRQVATAAADGAIAGIQAASRI</sequence>
<keyword evidence="2" id="KW-1185">Reference proteome</keyword>
<dbReference type="Proteomes" id="UP000308836">
    <property type="component" value="Unassembled WGS sequence"/>
</dbReference>
<proteinExistence type="predicted"/>
<comment type="caution">
    <text evidence="1">The sequence shown here is derived from an EMBL/GenBank/DDBJ whole genome shotgun (WGS) entry which is preliminary data.</text>
</comment>
<protein>
    <submittedName>
        <fullName evidence="1">FAD-binding protein</fullName>
    </submittedName>
</protein>
<evidence type="ECO:0000313" key="1">
    <source>
        <dbReference type="EMBL" id="TGY67156.1"/>
    </source>
</evidence>